<evidence type="ECO:0000313" key="1">
    <source>
        <dbReference type="EMBL" id="NBG88924.1"/>
    </source>
</evidence>
<sequence>MGKFEMGRCITSIEAVLSEKEAKQSLLTSDIFEKQENLKIMEYCIDKFIKAEMELQSSSVRGVGRLTDQIPRFGGVYRKQILHFYKEEIAELEELFKELIYIGYFTHITLYEQFLKTPVCKDQYKLYQMWIMYILGINPQNYPQGIRTIEKASKKTRDYIKKQMDKLEINLSKDEEEVLDKILLFYGFTGFSLRRGEMGFKF</sequence>
<organism evidence="1 2">
    <name type="scientific">Isachenkonia alkalipeptolytica</name>
    <dbReference type="NCBI Taxonomy" id="2565777"/>
    <lineage>
        <taxon>Bacteria</taxon>
        <taxon>Bacillati</taxon>
        <taxon>Bacillota</taxon>
        <taxon>Clostridia</taxon>
        <taxon>Eubacteriales</taxon>
        <taxon>Clostridiaceae</taxon>
        <taxon>Isachenkonia</taxon>
    </lineage>
</organism>
<dbReference type="Proteomes" id="UP000449710">
    <property type="component" value="Unassembled WGS sequence"/>
</dbReference>
<accession>A0AA43XM75</accession>
<proteinExistence type="predicted"/>
<dbReference type="EMBL" id="SUMG01000014">
    <property type="protein sequence ID" value="NBG88924.1"/>
    <property type="molecule type" value="Genomic_DNA"/>
</dbReference>
<name>A0AA43XM75_9CLOT</name>
<comment type="caution">
    <text evidence="1">The sequence shown here is derived from an EMBL/GenBank/DDBJ whole genome shotgun (WGS) entry which is preliminary data.</text>
</comment>
<evidence type="ECO:0000313" key="2">
    <source>
        <dbReference type="Proteomes" id="UP000449710"/>
    </source>
</evidence>
<dbReference type="RefSeq" id="WP_160722052.1">
    <property type="nucleotide sequence ID" value="NZ_SUMG01000014.1"/>
</dbReference>
<dbReference type="AlphaFoldDB" id="A0AA43XM75"/>
<keyword evidence="2" id="KW-1185">Reference proteome</keyword>
<protein>
    <submittedName>
        <fullName evidence="1">Uncharacterized protein</fullName>
    </submittedName>
</protein>
<reference evidence="1 2" key="1">
    <citation type="submission" date="2019-04" db="EMBL/GenBank/DDBJ databases">
        <title>Isachenkonia alkalipeptolytica gen. nov. sp. nov. a new anaerobic, alkiliphilic organothrophic bacterium capable to reduce synthesized ferrihydrite isolated from a soda lake.</title>
        <authorList>
            <person name="Toshchakov S.V."/>
            <person name="Zavarzina D.G."/>
            <person name="Zhilina T.N."/>
            <person name="Kostrikina N.A."/>
            <person name="Kublanov I.V."/>
        </authorList>
    </citation>
    <scope>NUCLEOTIDE SEQUENCE [LARGE SCALE GENOMIC DNA]</scope>
    <source>
        <strain evidence="1 2">Z-1701</strain>
    </source>
</reference>
<gene>
    <name evidence="1" type="ORF">ISALK_10475</name>
</gene>